<protein>
    <submittedName>
        <fullName evidence="4">DCB domain-containing protein</fullName>
    </submittedName>
</protein>
<evidence type="ECO:0000313" key="2">
    <source>
        <dbReference type="EMBL" id="VDK69807.1"/>
    </source>
</evidence>
<dbReference type="AlphaFoldDB" id="A0A183DKK3"/>
<reference evidence="4" key="1">
    <citation type="submission" date="2016-06" db="UniProtKB">
        <authorList>
            <consortium name="WormBaseParasite"/>
        </authorList>
    </citation>
    <scope>IDENTIFICATION</scope>
</reference>
<name>A0A183DKK3_9BILA</name>
<dbReference type="Gene3D" id="1.25.10.10">
    <property type="entry name" value="Leucine-rich Repeat Variant"/>
    <property type="match status" value="1"/>
</dbReference>
<sequence length="76" mass="8776">MQVVCEASQCPETAVKVVAMQCLVRIMSLYYQLMEQYMSALFPVDLGCKNEKGVQDRKQKKMEGRTSEIRRFGPLR</sequence>
<dbReference type="SUPFAM" id="SSF48371">
    <property type="entry name" value="ARM repeat"/>
    <property type="match status" value="1"/>
</dbReference>
<evidence type="ECO:0000313" key="4">
    <source>
        <dbReference type="WBParaSite" id="GPUH_0000925501-mRNA-1"/>
    </source>
</evidence>
<dbReference type="WBParaSite" id="GPUH_0000925501-mRNA-1">
    <property type="protein sequence ID" value="GPUH_0000925501-mRNA-1"/>
    <property type="gene ID" value="GPUH_0000925501"/>
</dbReference>
<gene>
    <name evidence="2" type="ORF">GPUH_LOCUS9244</name>
</gene>
<dbReference type="OrthoDB" id="10263328at2759"/>
<accession>A0A183DKK3</accession>
<dbReference type="InterPro" id="IPR016024">
    <property type="entry name" value="ARM-type_fold"/>
</dbReference>
<dbReference type="InterPro" id="IPR011989">
    <property type="entry name" value="ARM-like"/>
</dbReference>
<dbReference type="EMBL" id="UYRT01029458">
    <property type="protein sequence ID" value="VDK69807.1"/>
    <property type="molecule type" value="Genomic_DNA"/>
</dbReference>
<feature type="region of interest" description="Disordered" evidence="1">
    <location>
        <begin position="55"/>
        <end position="76"/>
    </location>
</feature>
<organism evidence="4">
    <name type="scientific">Gongylonema pulchrum</name>
    <dbReference type="NCBI Taxonomy" id="637853"/>
    <lineage>
        <taxon>Eukaryota</taxon>
        <taxon>Metazoa</taxon>
        <taxon>Ecdysozoa</taxon>
        <taxon>Nematoda</taxon>
        <taxon>Chromadorea</taxon>
        <taxon>Rhabditida</taxon>
        <taxon>Spirurina</taxon>
        <taxon>Spiruromorpha</taxon>
        <taxon>Spiruroidea</taxon>
        <taxon>Gongylonematidae</taxon>
        <taxon>Gongylonema</taxon>
    </lineage>
</organism>
<reference evidence="2 3" key="2">
    <citation type="submission" date="2018-11" db="EMBL/GenBank/DDBJ databases">
        <authorList>
            <consortium name="Pathogen Informatics"/>
        </authorList>
    </citation>
    <scope>NUCLEOTIDE SEQUENCE [LARGE SCALE GENOMIC DNA]</scope>
</reference>
<evidence type="ECO:0000313" key="3">
    <source>
        <dbReference type="Proteomes" id="UP000271098"/>
    </source>
</evidence>
<proteinExistence type="predicted"/>
<evidence type="ECO:0000256" key="1">
    <source>
        <dbReference type="SAM" id="MobiDB-lite"/>
    </source>
</evidence>
<dbReference type="Proteomes" id="UP000271098">
    <property type="component" value="Unassembled WGS sequence"/>
</dbReference>
<keyword evidence="3" id="KW-1185">Reference proteome</keyword>